<dbReference type="Proteomes" id="UP000639643">
    <property type="component" value="Unassembled WGS sequence"/>
</dbReference>
<dbReference type="PROSITE" id="PS51257">
    <property type="entry name" value="PROKAR_LIPOPROTEIN"/>
    <property type="match status" value="1"/>
</dbReference>
<dbReference type="CDD" id="cd05233">
    <property type="entry name" value="SDR_c"/>
    <property type="match status" value="1"/>
</dbReference>
<comment type="caution">
    <text evidence="4">The sequence shown here is derived from an EMBL/GenBank/DDBJ whole genome shotgun (WGS) entry which is preliminary data.</text>
</comment>
<dbReference type="InterPro" id="IPR057571">
    <property type="entry name" value="SDR_PhqE-like"/>
</dbReference>
<dbReference type="SUPFAM" id="SSF51735">
    <property type="entry name" value="NAD(P)-binding Rossmann-fold domains"/>
    <property type="match status" value="1"/>
</dbReference>
<dbReference type="InterPro" id="IPR051122">
    <property type="entry name" value="SDR_DHRS6-like"/>
</dbReference>
<organism evidence="4 5">
    <name type="scientific">Colletotrichum musicola</name>
    <dbReference type="NCBI Taxonomy" id="2175873"/>
    <lineage>
        <taxon>Eukaryota</taxon>
        <taxon>Fungi</taxon>
        <taxon>Dikarya</taxon>
        <taxon>Ascomycota</taxon>
        <taxon>Pezizomycotina</taxon>
        <taxon>Sordariomycetes</taxon>
        <taxon>Hypocreomycetidae</taxon>
        <taxon>Glomerellales</taxon>
        <taxon>Glomerellaceae</taxon>
        <taxon>Colletotrichum</taxon>
        <taxon>Colletotrichum orchidearum species complex</taxon>
    </lineage>
</organism>
<dbReference type="PRINTS" id="PR00081">
    <property type="entry name" value="GDHRDH"/>
</dbReference>
<keyword evidence="2" id="KW-0521">NADP</keyword>
<dbReference type="OrthoDB" id="294295at2759"/>
<evidence type="ECO:0000313" key="5">
    <source>
        <dbReference type="Proteomes" id="UP000639643"/>
    </source>
</evidence>
<evidence type="ECO:0000256" key="3">
    <source>
        <dbReference type="ARBA" id="ARBA00023002"/>
    </source>
</evidence>
<protein>
    <submittedName>
        <fullName evidence="4">Short chain dehydrogenase</fullName>
    </submittedName>
</protein>
<dbReference type="PANTHER" id="PTHR43477:SF1">
    <property type="entry name" value="DIHYDROANTICAPSIN 7-DEHYDROGENASE"/>
    <property type="match status" value="1"/>
</dbReference>
<dbReference type="Gene3D" id="3.40.50.720">
    <property type="entry name" value="NAD(P)-binding Rossmann-like Domain"/>
    <property type="match status" value="1"/>
</dbReference>
<evidence type="ECO:0000313" key="4">
    <source>
        <dbReference type="EMBL" id="KAF6792357.1"/>
    </source>
</evidence>
<evidence type="ECO:0000256" key="1">
    <source>
        <dbReference type="ARBA" id="ARBA00006484"/>
    </source>
</evidence>
<dbReference type="Pfam" id="PF23441">
    <property type="entry name" value="SDR"/>
    <property type="match status" value="1"/>
</dbReference>
<dbReference type="PANTHER" id="PTHR43477">
    <property type="entry name" value="DIHYDROANTICAPSIN 7-DEHYDROGENASE"/>
    <property type="match status" value="1"/>
</dbReference>
<evidence type="ECO:0000256" key="2">
    <source>
        <dbReference type="ARBA" id="ARBA00022857"/>
    </source>
</evidence>
<sequence length="262" mass="28022">MSRPTFMYTTKLHSKRILILGGTSGIGYAVAQACLEHGASTVILSSSSAPRLGDAVLRLRESYPELDSSRIVIHPCDLSDREHLDENVEKLLDAVTRGGTVKLDHVVFTAGDARSLGRLSEVTVEQFEINQIVRGVAPIIVAKHLPRYLGGGPDCSYTLTGGFIFSKPPPGFGVVAASGLEGLTRGLAVDMAPVRVNLVSPGVVRTEALRGLPEEVLRGLEKDTTTGRLGRPEDVAEAYLYLMKDGFVTGSILQTNGGRLLV</sequence>
<dbReference type="EMBL" id="WIGM01001647">
    <property type="protein sequence ID" value="KAF6792357.1"/>
    <property type="molecule type" value="Genomic_DNA"/>
</dbReference>
<keyword evidence="3" id="KW-0560">Oxidoreductase</keyword>
<reference evidence="4" key="1">
    <citation type="journal article" date="2020" name="Phytopathology">
        <title>Genome Sequence Resources of Colletotrichum truncatum, C. plurivorum, C. musicola, and C. sojae: Four Species Pathogenic to Soybean (Glycine max).</title>
        <authorList>
            <person name="Rogerio F."/>
            <person name="Boufleur T.R."/>
            <person name="Ciampi-Guillardi M."/>
            <person name="Sukno S.A."/>
            <person name="Thon M.R."/>
            <person name="Massola Junior N.S."/>
            <person name="Baroncelli R."/>
        </authorList>
    </citation>
    <scope>NUCLEOTIDE SEQUENCE</scope>
    <source>
        <strain evidence="4">LFN0074</strain>
    </source>
</reference>
<dbReference type="InterPro" id="IPR002347">
    <property type="entry name" value="SDR_fam"/>
</dbReference>
<name>A0A8H6IRH6_9PEZI</name>
<gene>
    <name evidence="4" type="ORF">CMUS01_16172</name>
</gene>
<comment type="similarity">
    <text evidence="1">Belongs to the short-chain dehydrogenases/reductases (SDR) family.</text>
</comment>
<keyword evidence="5" id="KW-1185">Reference proteome</keyword>
<dbReference type="AlphaFoldDB" id="A0A8H6IRH6"/>
<dbReference type="InterPro" id="IPR036291">
    <property type="entry name" value="NAD(P)-bd_dom_sf"/>
</dbReference>
<accession>A0A8H6IRH6</accession>
<proteinExistence type="inferred from homology"/>
<dbReference type="GO" id="GO:0016491">
    <property type="term" value="F:oxidoreductase activity"/>
    <property type="evidence" value="ECO:0007669"/>
    <property type="project" value="UniProtKB-KW"/>
</dbReference>